<evidence type="ECO:0000313" key="3">
    <source>
        <dbReference type="EMBL" id="MED6148294.1"/>
    </source>
</evidence>
<feature type="region of interest" description="Disordered" evidence="2">
    <location>
        <begin position="1"/>
        <end position="22"/>
    </location>
</feature>
<dbReference type="PANTHER" id="PTHR36766">
    <property type="entry name" value="PLANT BROAD-SPECTRUM MILDEW RESISTANCE PROTEIN RPW8"/>
    <property type="match status" value="1"/>
</dbReference>
<dbReference type="InterPro" id="IPR032675">
    <property type="entry name" value="LRR_dom_sf"/>
</dbReference>
<accession>A0ABU6TIX0</accession>
<evidence type="ECO:0000256" key="2">
    <source>
        <dbReference type="SAM" id="MobiDB-lite"/>
    </source>
</evidence>
<dbReference type="Proteomes" id="UP001341840">
    <property type="component" value="Unassembled WGS sequence"/>
</dbReference>
<organism evidence="3 4">
    <name type="scientific">Stylosanthes scabra</name>
    <dbReference type="NCBI Taxonomy" id="79078"/>
    <lineage>
        <taxon>Eukaryota</taxon>
        <taxon>Viridiplantae</taxon>
        <taxon>Streptophyta</taxon>
        <taxon>Embryophyta</taxon>
        <taxon>Tracheophyta</taxon>
        <taxon>Spermatophyta</taxon>
        <taxon>Magnoliopsida</taxon>
        <taxon>eudicotyledons</taxon>
        <taxon>Gunneridae</taxon>
        <taxon>Pentapetalae</taxon>
        <taxon>rosids</taxon>
        <taxon>fabids</taxon>
        <taxon>Fabales</taxon>
        <taxon>Fabaceae</taxon>
        <taxon>Papilionoideae</taxon>
        <taxon>50 kb inversion clade</taxon>
        <taxon>dalbergioids sensu lato</taxon>
        <taxon>Dalbergieae</taxon>
        <taxon>Pterocarpus clade</taxon>
        <taxon>Stylosanthes</taxon>
    </lineage>
</organism>
<evidence type="ECO:0000256" key="1">
    <source>
        <dbReference type="ARBA" id="ARBA00022821"/>
    </source>
</evidence>
<dbReference type="EMBL" id="JASCZI010090990">
    <property type="protein sequence ID" value="MED6148294.1"/>
    <property type="molecule type" value="Genomic_DNA"/>
</dbReference>
<sequence>MEFAGLSSVDAGTTRGFNSEPPELKESLLPSLTTLRINNCKKLASWITSRGLQSEGLTYLSLEHWNEVKWFPREACLPSSLQSLQLLHFSNLETLDFEGLHHLTSLQQLTIEECPKLENFTEERLPASMEKLYIRGQCPLRSKLEEMNGLGSNSKQVLGLPKTLEASIKQLLIQFEERIIQHIAAAALIQNRSSFLAHRSTVSATNREGIYPNERYSTTHSSTMNEDVARPSDLQSFSDSLKSKFNAMSLRYIFLGSNSPGTFSAGSDSN</sequence>
<reference evidence="3 4" key="1">
    <citation type="journal article" date="2023" name="Plants (Basel)">
        <title>Bridging the Gap: Combining Genomics and Transcriptomics Approaches to Understand Stylosanthes scabra, an Orphan Legume from the Brazilian Caatinga.</title>
        <authorList>
            <person name="Ferreira-Neto J.R.C."/>
            <person name="da Silva M.D."/>
            <person name="Binneck E."/>
            <person name="de Melo N.F."/>
            <person name="da Silva R.H."/>
            <person name="de Melo A.L.T.M."/>
            <person name="Pandolfi V."/>
            <person name="Bustamante F.O."/>
            <person name="Brasileiro-Vidal A.C."/>
            <person name="Benko-Iseppon A.M."/>
        </authorList>
    </citation>
    <scope>NUCLEOTIDE SEQUENCE [LARGE SCALE GENOMIC DNA]</scope>
    <source>
        <tissue evidence="3">Leaves</tissue>
    </source>
</reference>
<keyword evidence="4" id="KW-1185">Reference proteome</keyword>
<comment type="caution">
    <text evidence="3">The sequence shown here is derived from an EMBL/GenBank/DDBJ whole genome shotgun (WGS) entry which is preliminary data.</text>
</comment>
<evidence type="ECO:0000313" key="4">
    <source>
        <dbReference type="Proteomes" id="UP001341840"/>
    </source>
</evidence>
<keyword evidence="1" id="KW-0611">Plant defense</keyword>
<proteinExistence type="predicted"/>
<dbReference type="SUPFAM" id="SSF52058">
    <property type="entry name" value="L domain-like"/>
    <property type="match status" value="1"/>
</dbReference>
<dbReference type="PANTHER" id="PTHR36766:SF70">
    <property type="entry name" value="DISEASE RESISTANCE PROTEIN RGA4"/>
    <property type="match status" value="1"/>
</dbReference>
<dbReference type="Gene3D" id="3.80.10.10">
    <property type="entry name" value="Ribonuclease Inhibitor"/>
    <property type="match status" value="1"/>
</dbReference>
<protein>
    <submittedName>
        <fullName evidence="3">Uncharacterized protein</fullName>
    </submittedName>
</protein>
<name>A0ABU6TIX0_9FABA</name>
<gene>
    <name evidence="3" type="ORF">PIB30_051742</name>
</gene>